<organism evidence="2 3">
    <name type="scientific">Chondrus crispus</name>
    <name type="common">Carrageen Irish moss</name>
    <name type="synonym">Polymorpha crispa</name>
    <dbReference type="NCBI Taxonomy" id="2769"/>
    <lineage>
        <taxon>Eukaryota</taxon>
        <taxon>Rhodophyta</taxon>
        <taxon>Florideophyceae</taxon>
        <taxon>Rhodymeniophycidae</taxon>
        <taxon>Gigartinales</taxon>
        <taxon>Gigartinaceae</taxon>
        <taxon>Chondrus</taxon>
    </lineage>
</organism>
<reference evidence="3" key="1">
    <citation type="journal article" date="2013" name="Proc. Natl. Acad. Sci. U.S.A.">
        <title>Genome structure and metabolic features in the red seaweed Chondrus crispus shed light on evolution of the Archaeplastida.</title>
        <authorList>
            <person name="Collen J."/>
            <person name="Porcel B."/>
            <person name="Carre W."/>
            <person name="Ball S.G."/>
            <person name="Chaparro C."/>
            <person name="Tonon T."/>
            <person name="Barbeyron T."/>
            <person name="Michel G."/>
            <person name="Noel B."/>
            <person name="Valentin K."/>
            <person name="Elias M."/>
            <person name="Artiguenave F."/>
            <person name="Arun A."/>
            <person name="Aury J.M."/>
            <person name="Barbosa-Neto J.F."/>
            <person name="Bothwell J.H."/>
            <person name="Bouget F.Y."/>
            <person name="Brillet L."/>
            <person name="Cabello-Hurtado F."/>
            <person name="Capella-Gutierrez S."/>
            <person name="Charrier B."/>
            <person name="Cladiere L."/>
            <person name="Cock J.M."/>
            <person name="Coelho S.M."/>
            <person name="Colleoni C."/>
            <person name="Czjzek M."/>
            <person name="Da Silva C."/>
            <person name="Delage L."/>
            <person name="Denoeud F."/>
            <person name="Deschamps P."/>
            <person name="Dittami S.M."/>
            <person name="Gabaldon T."/>
            <person name="Gachon C.M."/>
            <person name="Groisillier A."/>
            <person name="Herve C."/>
            <person name="Jabbari K."/>
            <person name="Katinka M."/>
            <person name="Kloareg B."/>
            <person name="Kowalczyk N."/>
            <person name="Labadie K."/>
            <person name="Leblanc C."/>
            <person name="Lopez P.J."/>
            <person name="McLachlan D.H."/>
            <person name="Meslet-Cladiere L."/>
            <person name="Moustafa A."/>
            <person name="Nehr Z."/>
            <person name="Nyvall Collen P."/>
            <person name="Panaud O."/>
            <person name="Partensky F."/>
            <person name="Poulain J."/>
            <person name="Rensing S.A."/>
            <person name="Rousvoal S."/>
            <person name="Samson G."/>
            <person name="Symeonidi A."/>
            <person name="Weissenbach J."/>
            <person name="Zambounis A."/>
            <person name="Wincker P."/>
            <person name="Boyen C."/>
        </authorList>
    </citation>
    <scope>NUCLEOTIDE SEQUENCE [LARGE SCALE GENOMIC DNA]</scope>
    <source>
        <strain evidence="3">cv. Stackhouse</strain>
    </source>
</reference>
<evidence type="ECO:0000313" key="3">
    <source>
        <dbReference type="Proteomes" id="UP000012073"/>
    </source>
</evidence>
<keyword evidence="1" id="KW-0472">Membrane</keyword>
<gene>
    <name evidence="2" type="ORF">CHC_T00005259001</name>
</gene>
<feature type="transmembrane region" description="Helical" evidence="1">
    <location>
        <begin position="15"/>
        <end position="36"/>
    </location>
</feature>
<dbReference type="EMBL" id="HG001810">
    <property type="protein sequence ID" value="CDF37022.1"/>
    <property type="molecule type" value="Genomic_DNA"/>
</dbReference>
<dbReference type="GeneID" id="17324557"/>
<keyword evidence="3" id="KW-1185">Reference proteome</keyword>
<protein>
    <submittedName>
        <fullName evidence="2">Uncharacterized protein</fullName>
    </submittedName>
</protein>
<proteinExistence type="predicted"/>
<sequence>MHSSLYIPSTCSPSLFFYLPLLLSPSPSLSLSLAFPNKKTLSLTRRSPCISDPAACSQCPRYRSRPAAARP</sequence>
<name>R7QEU9_CHOCR</name>
<dbReference type="AlphaFoldDB" id="R7QEU9"/>
<dbReference type="Proteomes" id="UP000012073">
    <property type="component" value="Unassembled WGS sequence"/>
</dbReference>
<dbReference type="RefSeq" id="XP_005716841.1">
    <property type="nucleotide sequence ID" value="XM_005716784.1"/>
</dbReference>
<dbReference type="KEGG" id="ccp:CHC_T00005259001"/>
<dbReference type="Gramene" id="CDF37022">
    <property type="protein sequence ID" value="CDF37022"/>
    <property type="gene ID" value="CHC_T00005259001"/>
</dbReference>
<accession>R7QEU9</accession>
<keyword evidence="1" id="KW-1133">Transmembrane helix</keyword>
<keyword evidence="1" id="KW-0812">Transmembrane</keyword>
<evidence type="ECO:0000256" key="1">
    <source>
        <dbReference type="SAM" id="Phobius"/>
    </source>
</evidence>
<evidence type="ECO:0000313" key="2">
    <source>
        <dbReference type="EMBL" id="CDF37022.1"/>
    </source>
</evidence>